<proteinExistence type="predicted"/>
<evidence type="ECO:0000313" key="1">
    <source>
        <dbReference type="EMBL" id="EQD89587.1"/>
    </source>
</evidence>
<protein>
    <submittedName>
        <fullName evidence="1">Uncharacterized protein</fullName>
    </submittedName>
</protein>
<gene>
    <name evidence="1" type="ORF">HPSA50_1916</name>
</gene>
<dbReference type="Proteomes" id="UP000015816">
    <property type="component" value="Unassembled WGS sequence"/>
</dbReference>
<evidence type="ECO:0000313" key="2">
    <source>
        <dbReference type="Proteomes" id="UP000015816"/>
    </source>
</evidence>
<sequence>MINPFNRDFPHIAAMGRDENLQQTHLKTLKLKRFKLKAIKALIYAIILRLIDFKGRVWHYHFI</sequence>
<dbReference type="AlphaFoldDB" id="T2SAF0"/>
<name>T2SAF0_HELPX</name>
<accession>T2SAF0</accession>
<dbReference type="EMBL" id="AVNI01000002">
    <property type="protein sequence ID" value="EQD89587.1"/>
    <property type="molecule type" value="Genomic_DNA"/>
</dbReference>
<organism evidence="1 2">
    <name type="scientific">Helicobacter pylori SouthAfrica50</name>
    <dbReference type="NCBI Taxonomy" id="1352357"/>
    <lineage>
        <taxon>Bacteria</taxon>
        <taxon>Pseudomonadati</taxon>
        <taxon>Campylobacterota</taxon>
        <taxon>Epsilonproteobacteria</taxon>
        <taxon>Campylobacterales</taxon>
        <taxon>Helicobacteraceae</taxon>
        <taxon>Helicobacter</taxon>
    </lineage>
</organism>
<dbReference type="PATRIC" id="fig|1352357.3.peg.1874"/>
<reference evidence="1 2" key="1">
    <citation type="journal article" date="2013" name="Genome Announc.">
        <title>Genome Sequences of Three hpAfrica2 Strains of Helicobacter pylori.</title>
        <authorList>
            <person name="Duncan S.S."/>
            <person name="Bertoli M.T."/>
            <person name="Kersulyte D."/>
            <person name="Valk P.L."/>
            <person name="Tamma S."/>
            <person name="Segal I."/>
            <person name="McClain M.S."/>
            <person name="Cover T.L."/>
            <person name="Berg D.E."/>
        </authorList>
    </citation>
    <scope>NUCLEOTIDE SEQUENCE [LARGE SCALE GENOMIC DNA]</scope>
    <source>
        <strain evidence="1 2">SouthAfrica50</strain>
    </source>
</reference>
<comment type="caution">
    <text evidence="1">The sequence shown here is derived from an EMBL/GenBank/DDBJ whole genome shotgun (WGS) entry which is preliminary data.</text>
</comment>